<feature type="region of interest" description="Disordered" evidence="16">
    <location>
        <begin position="170"/>
        <end position="189"/>
    </location>
</feature>
<reference evidence="20 21" key="1">
    <citation type="submission" date="2017-09" db="EMBL/GenBank/DDBJ databases">
        <authorList>
            <consortium name="International Durum Wheat Genome Sequencing Consortium (IDWGSC)"/>
            <person name="Milanesi L."/>
        </authorList>
    </citation>
    <scope>NUCLEOTIDE SEQUENCE [LARGE SCALE GENOMIC DNA]</scope>
    <source>
        <strain evidence="21">cv. Svevo</strain>
    </source>
</reference>
<dbReference type="Gramene" id="TRITD2Av1G042740.5">
    <property type="protein sequence ID" value="TRITD2Av1G042740.5"/>
    <property type="gene ID" value="TRITD2Av1G042740"/>
</dbReference>
<dbReference type="SUPFAM" id="SSF57667">
    <property type="entry name" value="beta-beta-alpha zinc fingers"/>
    <property type="match status" value="1"/>
</dbReference>
<feature type="compositionally biased region" description="Acidic residues" evidence="16">
    <location>
        <begin position="20"/>
        <end position="35"/>
    </location>
</feature>
<keyword evidence="6 15" id="KW-0949">S-adenosyl-L-methionine</keyword>
<dbReference type="Pfam" id="PF21137">
    <property type="entry name" value="ANM3_C2H2_Zf"/>
    <property type="match status" value="1"/>
</dbReference>
<dbReference type="PANTHER" id="PTHR11006:SF89">
    <property type="entry name" value="PROTEIN ARGININE N-METHYLTRANSFERASE 3-RELATED"/>
    <property type="match status" value="1"/>
</dbReference>
<evidence type="ECO:0000256" key="3">
    <source>
        <dbReference type="ARBA" id="ARBA00022490"/>
    </source>
</evidence>
<comment type="catalytic activity">
    <reaction evidence="12">
        <text>L-arginyl-[protein] + S-adenosyl-L-methionine = N(omega)-methyl-L-arginyl-[protein] + S-adenosyl-L-homocysteine + H(+)</text>
        <dbReference type="Rhea" id="RHEA:48100"/>
        <dbReference type="Rhea" id="RHEA-COMP:10532"/>
        <dbReference type="Rhea" id="RHEA-COMP:11990"/>
        <dbReference type="ChEBI" id="CHEBI:15378"/>
        <dbReference type="ChEBI" id="CHEBI:29965"/>
        <dbReference type="ChEBI" id="CHEBI:57856"/>
        <dbReference type="ChEBI" id="CHEBI:59789"/>
        <dbReference type="ChEBI" id="CHEBI:65280"/>
    </reaction>
    <physiologicalReaction direction="left-to-right" evidence="12">
        <dbReference type="Rhea" id="RHEA:48101"/>
    </physiologicalReaction>
</comment>
<keyword evidence="9" id="KW-0863">Zinc-finger</keyword>
<keyword evidence="3" id="KW-0963">Cytoplasm</keyword>
<comment type="catalytic activity">
    <reaction evidence="11">
        <text>L-arginyl-[protein] + 2 S-adenosyl-L-methionine = N(omega),N(omega)-dimethyl-L-arginyl-[protein] + 2 S-adenosyl-L-homocysteine + 2 H(+)</text>
        <dbReference type="Rhea" id="RHEA:48096"/>
        <dbReference type="Rhea" id="RHEA-COMP:10532"/>
        <dbReference type="Rhea" id="RHEA-COMP:11991"/>
        <dbReference type="ChEBI" id="CHEBI:15378"/>
        <dbReference type="ChEBI" id="CHEBI:29965"/>
        <dbReference type="ChEBI" id="CHEBI:57856"/>
        <dbReference type="ChEBI" id="CHEBI:59789"/>
        <dbReference type="ChEBI" id="CHEBI:61897"/>
        <dbReference type="EC" id="2.1.1.319"/>
    </reaction>
    <physiologicalReaction direction="left-to-right" evidence="11">
        <dbReference type="Rhea" id="RHEA:48097"/>
    </physiologicalReaction>
</comment>
<evidence type="ECO:0000256" key="13">
    <source>
        <dbReference type="ARBA" id="ARBA00056803"/>
    </source>
</evidence>
<feature type="compositionally biased region" description="Polar residues" evidence="16">
    <location>
        <begin position="170"/>
        <end position="184"/>
    </location>
</feature>
<dbReference type="CDD" id="cd02440">
    <property type="entry name" value="AdoMet_MTases"/>
    <property type="match status" value="1"/>
</dbReference>
<evidence type="ECO:0000256" key="15">
    <source>
        <dbReference type="PROSITE-ProRule" id="PRU01015"/>
    </source>
</evidence>
<dbReference type="GO" id="GO:0008270">
    <property type="term" value="F:zinc ion binding"/>
    <property type="evidence" value="ECO:0007669"/>
    <property type="project" value="UniProtKB-KW"/>
</dbReference>
<dbReference type="PANTHER" id="PTHR11006">
    <property type="entry name" value="PROTEIN ARGININE N-METHYLTRANSFERASE"/>
    <property type="match status" value="1"/>
</dbReference>
<dbReference type="PROSITE" id="PS51678">
    <property type="entry name" value="SAM_MT_PRMT"/>
    <property type="match status" value="1"/>
</dbReference>
<dbReference type="GO" id="GO:0005634">
    <property type="term" value="C:nucleus"/>
    <property type="evidence" value="ECO:0007669"/>
    <property type="project" value="TreeGrafter"/>
</dbReference>
<keyword evidence="5 15" id="KW-0808">Transferase</keyword>
<dbReference type="Pfam" id="PF13649">
    <property type="entry name" value="Methyltransf_25"/>
    <property type="match status" value="1"/>
</dbReference>
<dbReference type="FunFam" id="3.40.50.150:FF:000016">
    <property type="entry name" value="Protein arginine N-methyltransferase 6"/>
    <property type="match status" value="1"/>
</dbReference>
<dbReference type="InterPro" id="IPR036236">
    <property type="entry name" value="Znf_C2H2_sf"/>
</dbReference>
<evidence type="ECO:0000256" key="14">
    <source>
        <dbReference type="ARBA" id="ARBA00070690"/>
    </source>
</evidence>
<feature type="region of interest" description="Disordered" evidence="16">
    <location>
        <begin position="1"/>
        <end position="38"/>
    </location>
</feature>
<keyword evidence="8" id="KW-0677">Repeat</keyword>
<dbReference type="InterPro" id="IPR055135">
    <property type="entry name" value="PRMT_dom"/>
</dbReference>
<dbReference type="GO" id="GO:0005829">
    <property type="term" value="C:cytosol"/>
    <property type="evidence" value="ECO:0007669"/>
    <property type="project" value="UniProtKB-SubCell"/>
</dbReference>
<evidence type="ECO:0000256" key="7">
    <source>
        <dbReference type="ARBA" id="ARBA00022723"/>
    </source>
</evidence>
<evidence type="ECO:0000256" key="5">
    <source>
        <dbReference type="ARBA" id="ARBA00022679"/>
    </source>
</evidence>
<feature type="domain" description="Protein arginine N-methyltransferase" evidence="19">
    <location>
        <begin position="384"/>
        <end position="522"/>
    </location>
</feature>
<evidence type="ECO:0000259" key="18">
    <source>
        <dbReference type="Pfam" id="PF21137"/>
    </source>
</evidence>
<dbReference type="GO" id="GO:0032259">
    <property type="term" value="P:methylation"/>
    <property type="evidence" value="ECO:0007669"/>
    <property type="project" value="UniProtKB-KW"/>
</dbReference>
<dbReference type="EC" id="2.1.1.319" evidence="2"/>
<feature type="domain" description="Protein arginine N-methyltransferase 3-like C2H2 zinc finger" evidence="18">
    <location>
        <begin position="55"/>
        <end position="105"/>
    </location>
</feature>
<evidence type="ECO:0000256" key="11">
    <source>
        <dbReference type="ARBA" id="ARBA00047384"/>
    </source>
</evidence>
<dbReference type="InterPro" id="IPR049482">
    <property type="entry name" value="ANM3-like_C2H2_Zf"/>
</dbReference>
<evidence type="ECO:0000256" key="12">
    <source>
        <dbReference type="ARBA" id="ARBA00049303"/>
    </source>
</evidence>
<dbReference type="SUPFAM" id="SSF53335">
    <property type="entry name" value="S-adenosyl-L-methionine-dependent methyltransferases"/>
    <property type="match status" value="1"/>
</dbReference>
<keyword evidence="4 15" id="KW-0489">Methyltransferase</keyword>
<comment type="function">
    <text evidence="13">Protein-arginine N-methyltransferase that catalyzes both the monomethylation and asymmetric dimethylation of the guanidino nitrogens of arginine residues in target proteins, and therefore falls into the group of type I methyltransferases.</text>
</comment>
<dbReference type="Pfam" id="PF22528">
    <property type="entry name" value="PRMT_C"/>
    <property type="match status" value="1"/>
</dbReference>
<evidence type="ECO:0000256" key="8">
    <source>
        <dbReference type="ARBA" id="ARBA00022737"/>
    </source>
</evidence>
<evidence type="ECO:0000256" key="2">
    <source>
        <dbReference type="ARBA" id="ARBA00011925"/>
    </source>
</evidence>
<name>A0A9R1R412_TRITD</name>
<evidence type="ECO:0000259" key="19">
    <source>
        <dbReference type="Pfam" id="PF22528"/>
    </source>
</evidence>
<proteinExistence type="predicted"/>
<evidence type="ECO:0000313" key="20">
    <source>
        <dbReference type="EMBL" id="VAH27501.1"/>
    </source>
</evidence>
<keyword evidence="7" id="KW-0479">Metal-binding</keyword>
<dbReference type="InterPro" id="IPR041698">
    <property type="entry name" value="Methyltransf_25"/>
</dbReference>
<dbReference type="GO" id="GO:0042054">
    <property type="term" value="F:histone methyltransferase activity"/>
    <property type="evidence" value="ECO:0007669"/>
    <property type="project" value="TreeGrafter"/>
</dbReference>
<evidence type="ECO:0000256" key="6">
    <source>
        <dbReference type="ARBA" id="ARBA00022691"/>
    </source>
</evidence>
<evidence type="ECO:0000256" key="16">
    <source>
        <dbReference type="SAM" id="MobiDB-lite"/>
    </source>
</evidence>
<dbReference type="InterPro" id="IPR025799">
    <property type="entry name" value="Arg_MeTrfase"/>
</dbReference>
<evidence type="ECO:0000256" key="1">
    <source>
        <dbReference type="ARBA" id="ARBA00004514"/>
    </source>
</evidence>
<evidence type="ECO:0000313" key="21">
    <source>
        <dbReference type="Proteomes" id="UP000324705"/>
    </source>
</evidence>
<dbReference type="EMBL" id="LT934113">
    <property type="protein sequence ID" value="VAH27501.1"/>
    <property type="molecule type" value="Genomic_DNA"/>
</dbReference>
<dbReference type="Proteomes" id="UP000324705">
    <property type="component" value="Chromosome 2A"/>
</dbReference>
<dbReference type="FunFam" id="2.70.160.11:FF:000015">
    <property type="entry name" value="Probable protein arginine N-methyltransferase 3"/>
    <property type="match status" value="1"/>
</dbReference>
<evidence type="ECO:0000256" key="9">
    <source>
        <dbReference type="ARBA" id="ARBA00022771"/>
    </source>
</evidence>
<sequence length="575" mass="62678">MATQARELPPKPELPRDNGDDYEDDEDEEEEEGWDSDGPLFAHCGSEHGFDFHKLVRELGLDFYGCIKLINFVRSKVAENKCWSCPEISQLEGKVPWAEDSYLKPFMEDDSLLHSLSIFDDEDDEDCEMPVETGECSAGNGRSGELQGNGLNTIIDDCSDISARFEKAVTTESNGGDNNGSLSEEQTDRQLKITRASVTAKEIKKVDDNYFGSYSSFGIHREMLGDKVRTDAYRDALLDNPSLMNGATVLDVGCGTGILSLFAAKAGASRVVAVDGSAKMSSVATQVTKNNGLLYDENAQTKQKGSPQVISVVHTKAEELDHKIVVPPNGFDVLVSEWMGYCLLYESMLSSVIYARDHFLKPGGAILPDTATILGAGFGRGGTSLPFWENVYGFDMSCIGKEVTGSSARFPVVDVLDSKDIVTDTAVLHYFDLATMKESEMDFTASLELRLPESGAAAVPGVTWCHGIVLWFDTGFTDRFCKDKPVVLSTSPFSTPTHWSQTIFTFEEPVAITNEKSVVGSSASVGSAECPAATIRSRISIVRASEHRSIDISIETTGISSDGQKHSWPAQIFNL</sequence>
<evidence type="ECO:0000259" key="17">
    <source>
        <dbReference type="Pfam" id="PF13649"/>
    </source>
</evidence>
<organism evidence="20 21">
    <name type="scientific">Triticum turgidum subsp. durum</name>
    <name type="common">Durum wheat</name>
    <name type="synonym">Triticum durum</name>
    <dbReference type="NCBI Taxonomy" id="4567"/>
    <lineage>
        <taxon>Eukaryota</taxon>
        <taxon>Viridiplantae</taxon>
        <taxon>Streptophyta</taxon>
        <taxon>Embryophyta</taxon>
        <taxon>Tracheophyta</taxon>
        <taxon>Spermatophyta</taxon>
        <taxon>Magnoliopsida</taxon>
        <taxon>Liliopsida</taxon>
        <taxon>Poales</taxon>
        <taxon>Poaceae</taxon>
        <taxon>BOP clade</taxon>
        <taxon>Pooideae</taxon>
        <taxon>Triticodae</taxon>
        <taxon>Triticeae</taxon>
        <taxon>Triticinae</taxon>
        <taxon>Triticum</taxon>
    </lineage>
</organism>
<feature type="domain" description="Methyltransferase" evidence="17">
    <location>
        <begin position="249"/>
        <end position="364"/>
    </location>
</feature>
<dbReference type="InterPro" id="IPR029063">
    <property type="entry name" value="SAM-dependent_MTases_sf"/>
</dbReference>
<dbReference type="Gene3D" id="3.40.50.150">
    <property type="entry name" value="Vaccinia Virus protein VP39"/>
    <property type="match status" value="1"/>
</dbReference>
<dbReference type="Gene3D" id="2.70.160.11">
    <property type="entry name" value="Hnrnp arginine n-methyltransferase1"/>
    <property type="match status" value="1"/>
</dbReference>
<evidence type="ECO:0000256" key="10">
    <source>
        <dbReference type="ARBA" id="ARBA00022833"/>
    </source>
</evidence>
<dbReference type="AlphaFoldDB" id="A0A9R1R412"/>
<gene>
    <name evidence="20" type="ORF">TRITD_2Av1G042740</name>
</gene>
<protein>
    <recommendedName>
        <fullName evidence="14">Probable protein arginine N-methyltransferase 3</fullName>
        <ecNumber evidence="2">2.1.1.319</ecNumber>
    </recommendedName>
</protein>
<comment type="subcellular location">
    <subcellularLocation>
        <location evidence="1">Cytoplasm</location>
        <location evidence="1">Cytosol</location>
    </subcellularLocation>
</comment>
<keyword evidence="10" id="KW-0862">Zinc</keyword>
<evidence type="ECO:0000256" key="4">
    <source>
        <dbReference type="ARBA" id="ARBA00022603"/>
    </source>
</evidence>
<dbReference type="GO" id="GO:0035242">
    <property type="term" value="F:protein-arginine omega-N asymmetric methyltransferase activity"/>
    <property type="evidence" value="ECO:0007669"/>
    <property type="project" value="UniProtKB-EC"/>
</dbReference>
<keyword evidence="21" id="KW-1185">Reference proteome</keyword>
<feature type="compositionally biased region" description="Basic and acidic residues" evidence="16">
    <location>
        <begin position="8"/>
        <end position="19"/>
    </location>
</feature>
<accession>A0A9R1R412</accession>